<evidence type="ECO:0000313" key="1">
    <source>
        <dbReference type="EMBL" id="GAA4259731.1"/>
    </source>
</evidence>
<dbReference type="Proteomes" id="UP001500620">
    <property type="component" value="Unassembled WGS sequence"/>
</dbReference>
<reference evidence="2" key="1">
    <citation type="journal article" date="2019" name="Int. J. Syst. Evol. Microbiol.">
        <title>The Global Catalogue of Microorganisms (GCM) 10K type strain sequencing project: providing services to taxonomists for standard genome sequencing and annotation.</title>
        <authorList>
            <consortium name="The Broad Institute Genomics Platform"/>
            <consortium name="The Broad Institute Genome Sequencing Center for Infectious Disease"/>
            <person name="Wu L."/>
            <person name="Ma J."/>
        </authorList>
    </citation>
    <scope>NUCLEOTIDE SEQUENCE [LARGE SCALE GENOMIC DNA]</scope>
    <source>
        <strain evidence="2">JCM 17441</strain>
    </source>
</reference>
<dbReference type="EMBL" id="BAABAT010000037">
    <property type="protein sequence ID" value="GAA4259731.1"/>
    <property type="molecule type" value="Genomic_DNA"/>
</dbReference>
<keyword evidence="2" id="KW-1185">Reference proteome</keyword>
<protein>
    <recommendedName>
        <fullName evidence="3">DUF2169 domain-containing protein</fullName>
    </recommendedName>
</protein>
<sequence length="242" mass="26952">MSSPAPAPDLRPVPNHWNAYDNPEMFEWWAALPVSGGPEPLLRLQRALFDGGERHQMLRVDTSPEIGFDRNRDGYIGDFADAHPDRPGPLDEYPAGYVLSGYWQMRYSTRLAYAPAQTRWAASARVEEDWFDGTSELGERAKVPVRWNAPPIQLFADVREGQFVVAVSLMTDIFFPLNPAAEDWPGTDEVLDNRPLAERNGGRLNAFLADLQAAALAQGGRWGAARRSAAPPWRFGDSGIVF</sequence>
<evidence type="ECO:0008006" key="3">
    <source>
        <dbReference type="Google" id="ProtNLM"/>
    </source>
</evidence>
<organism evidence="1 2">
    <name type="scientific">Dactylosporangium darangshiense</name>
    <dbReference type="NCBI Taxonomy" id="579108"/>
    <lineage>
        <taxon>Bacteria</taxon>
        <taxon>Bacillati</taxon>
        <taxon>Actinomycetota</taxon>
        <taxon>Actinomycetes</taxon>
        <taxon>Micromonosporales</taxon>
        <taxon>Micromonosporaceae</taxon>
        <taxon>Dactylosporangium</taxon>
    </lineage>
</organism>
<name>A0ABP8DMI5_9ACTN</name>
<proteinExistence type="predicted"/>
<evidence type="ECO:0000313" key="2">
    <source>
        <dbReference type="Proteomes" id="UP001500620"/>
    </source>
</evidence>
<comment type="caution">
    <text evidence="1">The sequence shown here is derived from an EMBL/GenBank/DDBJ whole genome shotgun (WGS) entry which is preliminary data.</text>
</comment>
<accession>A0ABP8DMI5</accession>
<gene>
    <name evidence="1" type="ORF">GCM10022255_085520</name>
</gene>